<gene>
    <name evidence="1" type="ORF">LVJ82_13385</name>
</gene>
<evidence type="ECO:0000313" key="2">
    <source>
        <dbReference type="Proteomes" id="UP000832011"/>
    </source>
</evidence>
<sequence length="78" mass="8608">MPLTPDQVTEMLALPYVGKTVIQRLQEVGLDDVAVLADSDSTEVLELIATHLRSSCWKNSPQAKQSIANIIAWAKQYP</sequence>
<keyword evidence="2" id="KW-1185">Reference proteome</keyword>
<name>A0ABY4DZF1_9NEIS</name>
<organism evidence="1 2">
    <name type="scientific">Vitreoscilla massiliensis</name>
    <dbReference type="NCBI Taxonomy" id="1689272"/>
    <lineage>
        <taxon>Bacteria</taxon>
        <taxon>Pseudomonadati</taxon>
        <taxon>Pseudomonadota</taxon>
        <taxon>Betaproteobacteria</taxon>
        <taxon>Neisseriales</taxon>
        <taxon>Neisseriaceae</taxon>
        <taxon>Vitreoscilla</taxon>
    </lineage>
</organism>
<dbReference type="Proteomes" id="UP000832011">
    <property type="component" value="Chromosome"/>
</dbReference>
<dbReference type="EMBL" id="CP091511">
    <property type="protein sequence ID" value="UOO88453.1"/>
    <property type="molecule type" value="Genomic_DNA"/>
</dbReference>
<protein>
    <submittedName>
        <fullName evidence="1">Recombinase RecA</fullName>
    </submittedName>
</protein>
<reference evidence="1 2" key="1">
    <citation type="journal article" date="2022" name="Res Sq">
        <title>Evolution of multicellular longitudinally dividing oral cavity symbionts (Neisseriaceae).</title>
        <authorList>
            <person name="Nyongesa S."/>
            <person name="Weber P."/>
            <person name="Bernet E."/>
            <person name="Pullido F."/>
            <person name="Nieckarz M."/>
            <person name="Delaby M."/>
            <person name="Nieves C."/>
            <person name="Viehboeck T."/>
            <person name="Krause N."/>
            <person name="Rivera-Millot A."/>
            <person name="Nakamura A."/>
            <person name="Vischer N."/>
            <person name="VanNieuwenhze M."/>
            <person name="Brun Y."/>
            <person name="Cava F."/>
            <person name="Bulgheresi S."/>
            <person name="Veyrier F."/>
        </authorList>
    </citation>
    <scope>NUCLEOTIDE SEQUENCE [LARGE SCALE GENOMIC DNA]</scope>
    <source>
        <strain evidence="1 2">SN4</strain>
    </source>
</reference>
<dbReference type="RefSeq" id="WP_058357863.1">
    <property type="nucleotide sequence ID" value="NZ_CABKVG010000010.1"/>
</dbReference>
<accession>A0ABY4DZF1</accession>
<proteinExistence type="predicted"/>
<evidence type="ECO:0000313" key="1">
    <source>
        <dbReference type="EMBL" id="UOO88453.1"/>
    </source>
</evidence>